<feature type="transmembrane region" description="Helical" evidence="6">
    <location>
        <begin position="359"/>
        <end position="379"/>
    </location>
</feature>
<feature type="transmembrane region" description="Helical" evidence="6">
    <location>
        <begin position="416"/>
        <end position="434"/>
    </location>
</feature>
<comment type="subcellular location">
    <subcellularLocation>
        <location evidence="1">Cell membrane</location>
        <topology evidence="1">Multi-pass membrane protein</topology>
    </subcellularLocation>
</comment>
<feature type="transmembrane region" description="Helical" evidence="6">
    <location>
        <begin position="385"/>
        <end position="404"/>
    </location>
</feature>
<evidence type="ECO:0000256" key="3">
    <source>
        <dbReference type="ARBA" id="ARBA00022692"/>
    </source>
</evidence>
<dbReference type="Pfam" id="PF13440">
    <property type="entry name" value="Polysacc_synt_3"/>
    <property type="match status" value="1"/>
</dbReference>
<dbReference type="PANTHER" id="PTHR30250">
    <property type="entry name" value="PST FAMILY PREDICTED COLANIC ACID TRANSPORTER"/>
    <property type="match status" value="1"/>
</dbReference>
<feature type="transmembrane region" description="Helical" evidence="6">
    <location>
        <begin position="290"/>
        <end position="316"/>
    </location>
</feature>
<feature type="transmembrane region" description="Helical" evidence="6">
    <location>
        <begin position="255"/>
        <end position="278"/>
    </location>
</feature>
<feature type="transmembrane region" description="Helical" evidence="6">
    <location>
        <begin position="177"/>
        <end position="198"/>
    </location>
</feature>
<keyword evidence="3 6" id="KW-0812">Transmembrane</keyword>
<accession>A0A6J6QD58</accession>
<evidence type="ECO:0000256" key="4">
    <source>
        <dbReference type="ARBA" id="ARBA00022989"/>
    </source>
</evidence>
<reference evidence="7" key="1">
    <citation type="submission" date="2020-05" db="EMBL/GenBank/DDBJ databases">
        <authorList>
            <person name="Chiriac C."/>
            <person name="Salcher M."/>
            <person name="Ghai R."/>
            <person name="Kavagutti S V."/>
        </authorList>
    </citation>
    <scope>NUCLEOTIDE SEQUENCE</scope>
</reference>
<feature type="transmembrane region" description="Helical" evidence="6">
    <location>
        <begin position="149"/>
        <end position="171"/>
    </location>
</feature>
<dbReference type="AlphaFoldDB" id="A0A6J6QD58"/>
<keyword evidence="5 6" id="KW-0472">Membrane</keyword>
<feature type="transmembrane region" description="Helical" evidence="6">
    <location>
        <begin position="120"/>
        <end position="137"/>
    </location>
</feature>
<keyword evidence="2" id="KW-1003">Cell membrane</keyword>
<dbReference type="GO" id="GO:0005886">
    <property type="term" value="C:plasma membrane"/>
    <property type="evidence" value="ECO:0007669"/>
    <property type="project" value="UniProtKB-SubCell"/>
</dbReference>
<feature type="transmembrane region" description="Helical" evidence="6">
    <location>
        <begin position="89"/>
        <end position="114"/>
    </location>
</feature>
<evidence type="ECO:0000256" key="5">
    <source>
        <dbReference type="ARBA" id="ARBA00023136"/>
    </source>
</evidence>
<dbReference type="InterPro" id="IPR050833">
    <property type="entry name" value="Poly_Biosynth_Transport"/>
</dbReference>
<feature type="transmembrane region" description="Helical" evidence="6">
    <location>
        <begin position="14"/>
        <end position="37"/>
    </location>
</feature>
<evidence type="ECO:0000256" key="6">
    <source>
        <dbReference type="SAM" id="Phobius"/>
    </source>
</evidence>
<feature type="transmembrane region" description="Helical" evidence="6">
    <location>
        <begin position="328"/>
        <end position="347"/>
    </location>
</feature>
<dbReference type="EMBL" id="CAEZXP010000007">
    <property type="protein sequence ID" value="CAB4706738.1"/>
    <property type="molecule type" value="Genomic_DNA"/>
</dbReference>
<feature type="transmembrane region" description="Helical" evidence="6">
    <location>
        <begin position="49"/>
        <end position="69"/>
    </location>
</feature>
<gene>
    <name evidence="7" type="ORF">UFOPK2399_01718</name>
</gene>
<sequence length="474" mass="52268">MVGRELKRLGSQSMLYGLGGIISRFIAFFLLPVYTAYLGRVGLGKIETIVAFTAVLAVLLRLGVTNAFFRFYFDAEDDAGRTLVVRTSFWFTMVAATAGLLVGFAVAAPIATWLGLDDPWLVRAGFVGLWAQMNYQQMSAVFRVEQRPVGYAIASISNVLITIGSTIVLVVGRHEGAMGAVVGNFLGTLTVYVVLLGYRRYQLGLQFDRQLFREMNRFGMPLVPAALALWAINFIDRLLIQQFKGQAEVGIYSLAVRIASVLVFVMTAFQLAWPAFAYSIKNDEQAKRTYAFVLTYLLFLCCWISLALGSLAPWLVEILATDAFKRSAPAVPVLAFATAAYAAYNVFAIGVGRTRQTQANWIVSGIAAVVNIGLNVLLIPPYGMMGAAIATLAAYVVLFFAMWYRSDQVFPVPYQWRRVALLAAVAPTLTVAAWEAHSLYVSLLVTALFPIVLIPLRFYLPAEIARLRKLRPGW</sequence>
<evidence type="ECO:0000256" key="2">
    <source>
        <dbReference type="ARBA" id="ARBA00022475"/>
    </source>
</evidence>
<name>A0A6J6QD58_9ZZZZ</name>
<proteinExistence type="predicted"/>
<feature type="transmembrane region" description="Helical" evidence="6">
    <location>
        <begin position="218"/>
        <end position="235"/>
    </location>
</feature>
<keyword evidence="4 6" id="KW-1133">Transmembrane helix</keyword>
<evidence type="ECO:0000313" key="7">
    <source>
        <dbReference type="EMBL" id="CAB4706738.1"/>
    </source>
</evidence>
<feature type="transmembrane region" description="Helical" evidence="6">
    <location>
        <begin position="440"/>
        <end position="460"/>
    </location>
</feature>
<evidence type="ECO:0000256" key="1">
    <source>
        <dbReference type="ARBA" id="ARBA00004651"/>
    </source>
</evidence>
<dbReference type="PANTHER" id="PTHR30250:SF11">
    <property type="entry name" value="O-ANTIGEN TRANSPORTER-RELATED"/>
    <property type="match status" value="1"/>
</dbReference>
<protein>
    <submittedName>
        <fullName evidence="7">Unannotated protein</fullName>
    </submittedName>
</protein>
<organism evidence="7">
    <name type="scientific">freshwater metagenome</name>
    <dbReference type="NCBI Taxonomy" id="449393"/>
    <lineage>
        <taxon>unclassified sequences</taxon>
        <taxon>metagenomes</taxon>
        <taxon>ecological metagenomes</taxon>
    </lineage>
</organism>